<dbReference type="SUPFAM" id="SSF48452">
    <property type="entry name" value="TPR-like"/>
    <property type="match status" value="1"/>
</dbReference>
<evidence type="ECO:0000256" key="1">
    <source>
        <dbReference type="ARBA" id="ARBA00022737"/>
    </source>
</evidence>
<dbReference type="InterPro" id="IPR011990">
    <property type="entry name" value="TPR-like_helical_dom_sf"/>
</dbReference>
<dbReference type="AlphaFoldDB" id="A0A1C3RHV2"/>
<dbReference type="STRING" id="1867952.MTBPR1_30233"/>
<dbReference type="Pfam" id="PF13181">
    <property type="entry name" value="TPR_8"/>
    <property type="match status" value="1"/>
</dbReference>
<dbReference type="PANTHER" id="PTHR44943:SF8">
    <property type="entry name" value="TPR REPEAT-CONTAINING PROTEIN MJ0263"/>
    <property type="match status" value="1"/>
</dbReference>
<dbReference type="Gene3D" id="1.25.40.10">
    <property type="entry name" value="Tetratricopeptide repeat domain"/>
    <property type="match status" value="1"/>
</dbReference>
<name>A0A1C3RHV2_9PROT</name>
<evidence type="ECO:0000256" key="2">
    <source>
        <dbReference type="ARBA" id="ARBA00022803"/>
    </source>
</evidence>
<dbReference type="Proteomes" id="UP000231658">
    <property type="component" value="Unassembled WGS sequence"/>
</dbReference>
<dbReference type="Pfam" id="PF13432">
    <property type="entry name" value="TPR_16"/>
    <property type="match status" value="1"/>
</dbReference>
<evidence type="ECO:0000313" key="5">
    <source>
        <dbReference type="Proteomes" id="UP000231658"/>
    </source>
</evidence>
<keyword evidence="5" id="KW-1185">Reference proteome</keyword>
<dbReference type="PROSITE" id="PS50005">
    <property type="entry name" value="TPR"/>
    <property type="match status" value="2"/>
</dbReference>
<proteinExistence type="predicted"/>
<organism evidence="4 5">
    <name type="scientific">Candidatus Terasakiella magnetica</name>
    <dbReference type="NCBI Taxonomy" id="1867952"/>
    <lineage>
        <taxon>Bacteria</taxon>
        <taxon>Pseudomonadati</taxon>
        <taxon>Pseudomonadota</taxon>
        <taxon>Alphaproteobacteria</taxon>
        <taxon>Rhodospirillales</taxon>
        <taxon>Terasakiellaceae</taxon>
        <taxon>Terasakiella</taxon>
    </lineage>
</organism>
<gene>
    <name evidence="4" type="ORF">MTBPR1_30233</name>
</gene>
<feature type="repeat" description="TPR" evidence="3">
    <location>
        <begin position="290"/>
        <end position="323"/>
    </location>
</feature>
<dbReference type="InterPro" id="IPR019734">
    <property type="entry name" value="TPR_rpt"/>
</dbReference>
<protein>
    <submittedName>
        <fullName evidence="4">Uncharacterized protein</fullName>
    </submittedName>
</protein>
<accession>A0A1C3RHV2</accession>
<dbReference type="Pfam" id="PF13431">
    <property type="entry name" value="TPR_17"/>
    <property type="match status" value="1"/>
</dbReference>
<keyword evidence="2 3" id="KW-0802">TPR repeat</keyword>
<dbReference type="OrthoDB" id="9814069at2"/>
<keyword evidence="1" id="KW-0677">Repeat</keyword>
<reference evidence="4 5" key="1">
    <citation type="submission" date="2016-07" db="EMBL/GenBank/DDBJ databases">
        <authorList>
            <person name="Lefevre C.T."/>
        </authorList>
    </citation>
    <scope>NUCLEOTIDE SEQUENCE [LARGE SCALE GENOMIC DNA]</scope>
    <source>
        <strain evidence="4">PR1</strain>
    </source>
</reference>
<dbReference type="InterPro" id="IPR051685">
    <property type="entry name" value="Ycf3/AcsC/BcsC/TPR_MFPF"/>
</dbReference>
<dbReference type="EMBL" id="FLYE01000023">
    <property type="protein sequence ID" value="SCA56863.1"/>
    <property type="molecule type" value="Genomic_DNA"/>
</dbReference>
<evidence type="ECO:0000313" key="4">
    <source>
        <dbReference type="EMBL" id="SCA56863.1"/>
    </source>
</evidence>
<evidence type="ECO:0000256" key="3">
    <source>
        <dbReference type="PROSITE-ProRule" id="PRU00339"/>
    </source>
</evidence>
<dbReference type="Gene3D" id="3.40.50.10610">
    <property type="entry name" value="ABC-type transport auxiliary lipoprotein component"/>
    <property type="match status" value="1"/>
</dbReference>
<sequence>MKHILTLAVCLITLNACTTPSYVDEGKDEMSLNPLNQVRFKVFDSYKKSPPNCVAVLPFSDERDLQDDEALSFDESKAVRQAFYAHLAPQGKRDIELPRVDFLLDKLDKKEADKLDAMKNVLNCDAIIRGKILEFDSQFFGLYSRVAVGAEMEMVRLSDGEILWKANHVAQSHGGGLSLSPVGLAMGILDAATNMEEEQTLRLIDDLSRRLVSTIPDDNIAVLDEPIVEEKIILTRYKEETLSDFLKTLQAKEKPDQIAALEEALATKRFPFGERFTLYEQLISLDEKNPARHNDFAQYLAHAGDYSEAISATQASLSLNPKDDSIHFLQGRLLSKTSHYDDALSAYLKASAINNKNAEYLNGIGYVNSILGRPEKAYAAYEMALKQDPANGYAYYNMGVTLQNAGELENAADAYYGAGLAYIKNGRFGQAQKTLTDLNDLSSQGVDVSGEIKTLNEAIAELGKKET</sequence>
<dbReference type="SMART" id="SM00028">
    <property type="entry name" value="TPR"/>
    <property type="match status" value="4"/>
</dbReference>
<feature type="repeat" description="TPR" evidence="3">
    <location>
        <begin position="358"/>
        <end position="391"/>
    </location>
</feature>
<dbReference type="RefSeq" id="WP_069188925.1">
    <property type="nucleotide sequence ID" value="NZ_FLYE01000023.1"/>
</dbReference>
<dbReference type="PANTHER" id="PTHR44943">
    <property type="entry name" value="CELLULOSE SYNTHASE OPERON PROTEIN C"/>
    <property type="match status" value="1"/>
</dbReference>